<protein>
    <submittedName>
        <fullName evidence="1">Uncharacterized protein</fullName>
    </submittedName>
</protein>
<sequence length="41" mass="4822">MQCLDERSFSFTAARQFWILTRFPFQPSRLLDSTSLGQILL</sequence>
<comment type="caution">
    <text evidence="1">The sequence shown here is derived from an EMBL/GenBank/DDBJ whole genome shotgun (WGS) entry which is preliminary data.</text>
</comment>
<name>A0A454CTS4_VIBHA</name>
<evidence type="ECO:0000313" key="1">
    <source>
        <dbReference type="EMBL" id="EKM29801.1"/>
    </source>
</evidence>
<proteinExistence type="predicted"/>
<accession>A0A454CTS4</accession>
<organism evidence="1 2">
    <name type="scientific">Vibrio harveyi</name>
    <name type="common">Beneckea harveyi</name>
    <dbReference type="NCBI Taxonomy" id="669"/>
    <lineage>
        <taxon>Bacteria</taxon>
        <taxon>Pseudomonadati</taxon>
        <taxon>Pseudomonadota</taxon>
        <taxon>Gammaproteobacteria</taxon>
        <taxon>Vibrionales</taxon>
        <taxon>Vibrionaceae</taxon>
        <taxon>Vibrio</taxon>
    </lineage>
</organism>
<dbReference type="AlphaFoldDB" id="A0A454CTS4"/>
<evidence type="ECO:0000313" key="2">
    <source>
        <dbReference type="Proteomes" id="UP000008367"/>
    </source>
</evidence>
<feature type="non-terminal residue" evidence="1">
    <location>
        <position position="41"/>
    </location>
</feature>
<dbReference type="Proteomes" id="UP000008367">
    <property type="component" value="Unassembled WGS sequence"/>
</dbReference>
<reference evidence="1 2" key="1">
    <citation type="submission" date="2012-10" db="EMBL/GenBank/DDBJ databases">
        <title>Genome sequence of Vibrio Cholerae HENC-02.</title>
        <authorList>
            <person name="Eppinger M."/>
            <person name="Hasan N.A."/>
            <person name="Sengamalay N."/>
            <person name="Hine E."/>
            <person name="Su Q."/>
            <person name="Daugherty S.C."/>
            <person name="Young S."/>
            <person name="Sadzewicz L."/>
            <person name="Tallon L."/>
            <person name="Cebula T.A."/>
            <person name="Ravel J."/>
            <person name="Colwell R.R."/>
        </authorList>
    </citation>
    <scope>NUCLEOTIDE SEQUENCE [LARGE SCALE GENOMIC DNA]</scope>
    <source>
        <strain evidence="1 2">HENC-02</strain>
    </source>
</reference>
<dbReference type="EMBL" id="AJSR01001926">
    <property type="protein sequence ID" value="EKM29801.1"/>
    <property type="molecule type" value="Genomic_DNA"/>
</dbReference>
<gene>
    <name evidence="1" type="ORF">VCHENC02_4409</name>
</gene>